<sequence length="89" mass="10098">MVVASGRLTLLKLLQRRLHRHHWHLRCYTSVPESVNDLDRGSIRTTDGSALPRLTATVRAKYNYGLIAGQPLAARKHQIECHAAERTKD</sequence>
<comment type="caution">
    <text evidence="1">The sequence shown here is derived from an EMBL/GenBank/DDBJ whole genome shotgun (WGS) entry which is preliminary data.</text>
</comment>
<dbReference type="AlphaFoldDB" id="A0A917WND5"/>
<accession>A0A917WND5</accession>
<proteinExistence type="predicted"/>
<keyword evidence="2" id="KW-1185">Reference proteome</keyword>
<evidence type="ECO:0000313" key="2">
    <source>
        <dbReference type="Proteomes" id="UP000655208"/>
    </source>
</evidence>
<dbReference type="EMBL" id="BMNA01000015">
    <property type="protein sequence ID" value="GGM16242.1"/>
    <property type="molecule type" value="Genomic_DNA"/>
</dbReference>
<gene>
    <name evidence="1" type="ORF">GCM10011594_40350</name>
</gene>
<protein>
    <submittedName>
        <fullName evidence="1">Uncharacterized protein</fullName>
    </submittedName>
</protein>
<dbReference type="Proteomes" id="UP000655208">
    <property type="component" value="Unassembled WGS sequence"/>
</dbReference>
<reference evidence="1" key="1">
    <citation type="journal article" date="2014" name="Int. J. Syst. Evol. Microbiol.">
        <title>Complete genome sequence of Corynebacterium casei LMG S-19264T (=DSM 44701T), isolated from a smear-ripened cheese.</title>
        <authorList>
            <consortium name="US DOE Joint Genome Institute (JGI-PGF)"/>
            <person name="Walter F."/>
            <person name="Albersmeier A."/>
            <person name="Kalinowski J."/>
            <person name="Ruckert C."/>
        </authorList>
    </citation>
    <scope>NUCLEOTIDE SEQUENCE</scope>
    <source>
        <strain evidence="1">CGMCC 4.7308</strain>
    </source>
</reference>
<organism evidence="1 2">
    <name type="scientific">Nakamurella endophytica</name>
    <dbReference type="NCBI Taxonomy" id="1748367"/>
    <lineage>
        <taxon>Bacteria</taxon>
        <taxon>Bacillati</taxon>
        <taxon>Actinomycetota</taxon>
        <taxon>Actinomycetes</taxon>
        <taxon>Nakamurellales</taxon>
        <taxon>Nakamurellaceae</taxon>
        <taxon>Nakamurella</taxon>
    </lineage>
</organism>
<evidence type="ECO:0000313" key="1">
    <source>
        <dbReference type="EMBL" id="GGM16242.1"/>
    </source>
</evidence>
<name>A0A917WND5_9ACTN</name>
<reference evidence="1" key="2">
    <citation type="submission" date="2020-09" db="EMBL/GenBank/DDBJ databases">
        <authorList>
            <person name="Sun Q."/>
            <person name="Zhou Y."/>
        </authorList>
    </citation>
    <scope>NUCLEOTIDE SEQUENCE</scope>
    <source>
        <strain evidence="1">CGMCC 4.7308</strain>
    </source>
</reference>